<proteinExistence type="predicted"/>
<comment type="caution">
    <text evidence="2">The sequence shown here is derived from an EMBL/GenBank/DDBJ whole genome shotgun (WGS) entry which is preliminary data.</text>
</comment>
<name>A0ABR1ZY32_9ROSI</name>
<evidence type="ECO:0000313" key="3">
    <source>
        <dbReference type="Proteomes" id="UP001396334"/>
    </source>
</evidence>
<accession>A0ABR1ZY32</accession>
<feature type="domain" description="BURP" evidence="1">
    <location>
        <begin position="222"/>
        <end position="441"/>
    </location>
</feature>
<dbReference type="Proteomes" id="UP001396334">
    <property type="component" value="Unassembled WGS sequence"/>
</dbReference>
<dbReference type="SMART" id="SM01045">
    <property type="entry name" value="BURP"/>
    <property type="match status" value="1"/>
</dbReference>
<protein>
    <recommendedName>
        <fullName evidence="1">BURP domain-containing protein</fullName>
    </recommendedName>
</protein>
<dbReference type="Pfam" id="PF03181">
    <property type="entry name" value="BURP"/>
    <property type="match status" value="1"/>
</dbReference>
<evidence type="ECO:0000313" key="2">
    <source>
        <dbReference type="EMBL" id="KAK8485493.1"/>
    </source>
</evidence>
<dbReference type="InterPro" id="IPR044816">
    <property type="entry name" value="BURP"/>
</dbReference>
<dbReference type="PANTHER" id="PTHR31236">
    <property type="entry name" value="BURP DOMAIN PROTEIN USPL1-LIKE"/>
    <property type="match status" value="1"/>
</dbReference>
<dbReference type="PROSITE" id="PS51277">
    <property type="entry name" value="BURP"/>
    <property type="match status" value="1"/>
</dbReference>
<evidence type="ECO:0000259" key="1">
    <source>
        <dbReference type="PROSITE" id="PS51277"/>
    </source>
</evidence>
<dbReference type="InterPro" id="IPR004873">
    <property type="entry name" value="BURP_dom"/>
</dbReference>
<dbReference type="EMBL" id="JBBPBN010000499">
    <property type="protein sequence ID" value="KAK8485493.1"/>
    <property type="molecule type" value="Genomic_DNA"/>
</dbReference>
<gene>
    <name evidence="2" type="ORF">V6N11_074105</name>
</gene>
<organism evidence="2 3">
    <name type="scientific">Hibiscus sabdariffa</name>
    <name type="common">roselle</name>
    <dbReference type="NCBI Taxonomy" id="183260"/>
    <lineage>
        <taxon>Eukaryota</taxon>
        <taxon>Viridiplantae</taxon>
        <taxon>Streptophyta</taxon>
        <taxon>Embryophyta</taxon>
        <taxon>Tracheophyta</taxon>
        <taxon>Spermatophyta</taxon>
        <taxon>Magnoliopsida</taxon>
        <taxon>eudicotyledons</taxon>
        <taxon>Gunneridae</taxon>
        <taxon>Pentapetalae</taxon>
        <taxon>rosids</taxon>
        <taxon>malvids</taxon>
        <taxon>Malvales</taxon>
        <taxon>Malvaceae</taxon>
        <taxon>Malvoideae</taxon>
        <taxon>Hibiscus</taxon>
    </lineage>
</organism>
<reference evidence="2 3" key="1">
    <citation type="journal article" date="2024" name="G3 (Bethesda)">
        <title>Genome assembly of Hibiscus sabdariffa L. provides insights into metabolisms of medicinal natural products.</title>
        <authorList>
            <person name="Kim T."/>
        </authorList>
    </citation>
    <scope>NUCLEOTIDE SEQUENCE [LARGE SCALE GENOMIC DNA]</scope>
    <source>
        <strain evidence="2">TK-2024</strain>
        <tissue evidence="2">Old leaves</tissue>
    </source>
</reference>
<sequence>MTNLEHMRRHFANNARCNLCGAEVKDVSHVLRTCLHAFCVWRKLIRTEKLHEFMTCDIKTWIRLNMTQHKIFVREQMAWDLMFGGTCCFIWLNRNALVFNEGVDEGRRPVLECTGEWLKTTMTTVILVNISLRRTGETRNRQVLEVEVCGEYIDLLCAWNFGHHQVILEIDSLEAVEFIRGIERKDSFHKSESNEMKGLGRKDHNMEHYDNKYDERVEIGLFTLDELRGFSVGKKLPIFFPIRDHSLYPPFLPKEVLDAIPFSSSQVSNILHLFSVSPDSPKGNIVQGTLQKCELEAADGWTRLCVTSLESLYSFLREVFGLEVDFKFLSTKHPTMTTPIFQNYTVLETPREIESPKKVACHRMPYLYAVYFCHFDAIGTRTFKLQLVGDITGDEVDALVVCHMDTSRWSSDHAVFRMFGMKHGDALCHVFFQGSLVWINQPSAIVVSDA</sequence>
<keyword evidence="3" id="KW-1185">Reference proteome</keyword>
<dbReference type="PANTHER" id="PTHR31236:SF59">
    <property type="entry name" value="BURP DOMAIN PROTEIN"/>
    <property type="match status" value="1"/>
</dbReference>